<dbReference type="Gene3D" id="1.10.30.10">
    <property type="entry name" value="High mobility group box domain"/>
    <property type="match status" value="1"/>
</dbReference>
<dbReference type="GO" id="GO:0003677">
    <property type="term" value="F:DNA binding"/>
    <property type="evidence" value="ECO:0007669"/>
    <property type="project" value="UniProtKB-UniRule"/>
</dbReference>
<evidence type="ECO:0000313" key="3">
    <source>
        <dbReference type="EMBL" id="CAG8433048.1"/>
    </source>
</evidence>
<keyword evidence="1" id="KW-0238">DNA-binding</keyword>
<dbReference type="InterPro" id="IPR036910">
    <property type="entry name" value="HMG_box_dom_sf"/>
</dbReference>
<evidence type="ECO:0000259" key="2">
    <source>
        <dbReference type="PROSITE" id="PS50118"/>
    </source>
</evidence>
<dbReference type="SUPFAM" id="SSF47095">
    <property type="entry name" value="HMG-box"/>
    <property type="match status" value="1"/>
</dbReference>
<dbReference type="InterPro" id="IPR009071">
    <property type="entry name" value="HMG_box_dom"/>
</dbReference>
<dbReference type="EMBL" id="CAJVPK010000010">
    <property type="protein sequence ID" value="CAG8433048.1"/>
    <property type="molecule type" value="Genomic_DNA"/>
</dbReference>
<feature type="DNA-binding region" description="HMG box" evidence="1">
    <location>
        <begin position="74"/>
        <end position="140"/>
    </location>
</feature>
<sequence length="271" mass="30935">MPQIKQQARHIKNPSTGQAINTADIIHANLDVREERLKVSVMLIDGSIIDFPVPTSKEIRDRFFYKKAKSSDRPARPPNKFFIFRTMFQDAVDTYKLQVPIVSGIASEVWKKSSPEVKDVFTKLSQIAKIEHSELNPGYVYKPYRKISKDLNQKELKELKVKEINSMNSTHSLDSTQNFIIATSPCPSSSNYSSLPVTPNNYSSLPVTPTQPLWPITSQHTLPKKNHENYNLSSQNMQPNINSYPEITPSLLKSITILPISNFHKFILFYQ</sequence>
<protein>
    <submittedName>
        <fullName evidence="3">8590_t:CDS:1</fullName>
    </submittedName>
</protein>
<dbReference type="CDD" id="cd01389">
    <property type="entry name" value="HMG-box_ROX1-like"/>
    <property type="match status" value="1"/>
</dbReference>
<comment type="caution">
    <text evidence="3">The sequence shown here is derived from an EMBL/GenBank/DDBJ whole genome shotgun (WGS) entry which is preliminary data.</text>
</comment>
<evidence type="ECO:0000313" key="4">
    <source>
        <dbReference type="Proteomes" id="UP000789706"/>
    </source>
</evidence>
<feature type="domain" description="HMG box" evidence="2">
    <location>
        <begin position="74"/>
        <end position="140"/>
    </location>
</feature>
<keyword evidence="1" id="KW-0539">Nucleus</keyword>
<dbReference type="GO" id="GO:0005634">
    <property type="term" value="C:nucleus"/>
    <property type="evidence" value="ECO:0007669"/>
    <property type="project" value="UniProtKB-UniRule"/>
</dbReference>
<evidence type="ECO:0000256" key="1">
    <source>
        <dbReference type="PROSITE-ProRule" id="PRU00267"/>
    </source>
</evidence>
<accession>A0A9N8YI05</accession>
<name>A0A9N8YI05_9GLOM</name>
<dbReference type="OrthoDB" id="2357619at2759"/>
<dbReference type="Proteomes" id="UP000789706">
    <property type="component" value="Unassembled WGS sequence"/>
</dbReference>
<keyword evidence="4" id="KW-1185">Reference proteome</keyword>
<dbReference type="AlphaFoldDB" id="A0A9N8YI05"/>
<gene>
    <name evidence="3" type="ORF">DEBURN_LOCUS318</name>
</gene>
<organism evidence="3 4">
    <name type="scientific">Diversispora eburnea</name>
    <dbReference type="NCBI Taxonomy" id="1213867"/>
    <lineage>
        <taxon>Eukaryota</taxon>
        <taxon>Fungi</taxon>
        <taxon>Fungi incertae sedis</taxon>
        <taxon>Mucoromycota</taxon>
        <taxon>Glomeromycotina</taxon>
        <taxon>Glomeromycetes</taxon>
        <taxon>Diversisporales</taxon>
        <taxon>Diversisporaceae</taxon>
        <taxon>Diversispora</taxon>
    </lineage>
</organism>
<dbReference type="PROSITE" id="PS50118">
    <property type="entry name" value="HMG_BOX_2"/>
    <property type="match status" value="1"/>
</dbReference>
<reference evidence="3" key="1">
    <citation type="submission" date="2021-06" db="EMBL/GenBank/DDBJ databases">
        <authorList>
            <person name="Kallberg Y."/>
            <person name="Tangrot J."/>
            <person name="Rosling A."/>
        </authorList>
    </citation>
    <scope>NUCLEOTIDE SEQUENCE</scope>
    <source>
        <strain evidence="3">AZ414A</strain>
    </source>
</reference>
<proteinExistence type="predicted"/>